<feature type="compositionally biased region" description="Acidic residues" evidence="1">
    <location>
        <begin position="245"/>
        <end position="254"/>
    </location>
</feature>
<feature type="non-terminal residue" evidence="2">
    <location>
        <position position="322"/>
    </location>
</feature>
<accession>A0A0B6ZS93</accession>
<evidence type="ECO:0000256" key="1">
    <source>
        <dbReference type="SAM" id="MobiDB-lite"/>
    </source>
</evidence>
<dbReference type="EMBL" id="HACG01024629">
    <property type="protein sequence ID" value="CEK71494.1"/>
    <property type="molecule type" value="Transcribed_RNA"/>
</dbReference>
<name>A0A0B6ZS93_9EUPU</name>
<feature type="compositionally biased region" description="Acidic residues" evidence="1">
    <location>
        <begin position="263"/>
        <end position="299"/>
    </location>
</feature>
<feature type="compositionally biased region" description="Basic and acidic residues" evidence="1">
    <location>
        <begin position="23"/>
        <end position="48"/>
    </location>
</feature>
<proteinExistence type="predicted"/>
<feature type="region of interest" description="Disordered" evidence="1">
    <location>
        <begin position="23"/>
        <end position="55"/>
    </location>
</feature>
<feature type="region of interest" description="Disordered" evidence="1">
    <location>
        <begin position="159"/>
        <end position="322"/>
    </location>
</feature>
<organism evidence="2">
    <name type="scientific">Arion vulgaris</name>
    <dbReference type="NCBI Taxonomy" id="1028688"/>
    <lineage>
        <taxon>Eukaryota</taxon>
        <taxon>Metazoa</taxon>
        <taxon>Spiralia</taxon>
        <taxon>Lophotrochozoa</taxon>
        <taxon>Mollusca</taxon>
        <taxon>Gastropoda</taxon>
        <taxon>Heterobranchia</taxon>
        <taxon>Euthyneura</taxon>
        <taxon>Panpulmonata</taxon>
        <taxon>Eupulmonata</taxon>
        <taxon>Stylommatophora</taxon>
        <taxon>Helicina</taxon>
        <taxon>Arionoidea</taxon>
        <taxon>Arionidae</taxon>
        <taxon>Arion</taxon>
    </lineage>
</organism>
<evidence type="ECO:0000313" key="2">
    <source>
        <dbReference type="EMBL" id="CEK71494.1"/>
    </source>
</evidence>
<sequence>DIVQSDEQARDDTRITTEFMETKKHEHVSYQQSRHETIQHSFEDDRNVSSEGSAEAELNELELRASKVVETEHTFTESTHYTAHIISTEIEGEDEEVGDGEDVATDFEKYKTDLYEGKESEHAVDVGEVQEDVVVTEITDLESDEKAEELYDDVASREKELEGAVDEEFESVAATTGSDVAKEEEVEQESFSEMKENWEKGQEEYEKEEMRYDVEDERVEKEEQELGREDKDEYEETTGERKEDLEFEEVEEREDIVGQEITREEDIEEQYEEVTKEEEEYIEEQGEKEEVDHYDDDEREVTVEKEDRFVKKEEEEERQEYE</sequence>
<feature type="compositionally biased region" description="Basic and acidic residues" evidence="1">
    <location>
        <begin position="192"/>
        <end position="231"/>
    </location>
</feature>
<reference evidence="2" key="1">
    <citation type="submission" date="2014-12" db="EMBL/GenBank/DDBJ databases">
        <title>Insight into the proteome of Arion vulgaris.</title>
        <authorList>
            <person name="Aradska J."/>
            <person name="Bulat T."/>
            <person name="Smidak R."/>
            <person name="Sarate P."/>
            <person name="Gangsoo J."/>
            <person name="Sialana F."/>
            <person name="Bilban M."/>
            <person name="Lubec G."/>
        </authorList>
    </citation>
    <scope>NUCLEOTIDE SEQUENCE</scope>
    <source>
        <tissue evidence="2">Skin</tissue>
    </source>
</reference>
<gene>
    <name evidence="2" type="primary">ORF78623</name>
</gene>
<dbReference type="AlphaFoldDB" id="A0A0B6ZS93"/>
<protein>
    <submittedName>
        <fullName evidence="2">Uncharacterized protein</fullName>
    </submittedName>
</protein>
<feature type="compositionally biased region" description="Basic and acidic residues" evidence="1">
    <location>
        <begin position="300"/>
        <end position="313"/>
    </location>
</feature>
<feature type="non-terminal residue" evidence="2">
    <location>
        <position position="1"/>
    </location>
</feature>